<name>J3PBI1_GAET3</name>
<evidence type="ECO:0000313" key="6">
    <source>
        <dbReference type="EMBL" id="EJT71598.1"/>
    </source>
</evidence>
<keyword evidence="8" id="KW-1185">Reference proteome</keyword>
<evidence type="ECO:0000313" key="7">
    <source>
        <dbReference type="EnsemblFungi" id="EJT71598"/>
    </source>
</evidence>
<comment type="subcellular location">
    <subcellularLocation>
        <location evidence="1">Lipid droplet</location>
    </subcellularLocation>
</comment>
<dbReference type="EnsemblFungi" id="EJT71598">
    <property type="protein sequence ID" value="EJT71598"/>
    <property type="gene ID" value="GGTG_10853"/>
</dbReference>
<evidence type="ECO:0000256" key="1">
    <source>
        <dbReference type="ARBA" id="ARBA00004502"/>
    </source>
</evidence>
<reference evidence="7" key="4">
    <citation type="journal article" date="2015" name="G3 (Bethesda)">
        <title>Genome sequences of three phytopathogenic species of the Magnaporthaceae family of fungi.</title>
        <authorList>
            <person name="Okagaki L.H."/>
            <person name="Nunes C.C."/>
            <person name="Sailsbery J."/>
            <person name="Clay B."/>
            <person name="Brown D."/>
            <person name="John T."/>
            <person name="Oh Y."/>
            <person name="Young N."/>
            <person name="Fitzgerald M."/>
            <person name="Haas B.J."/>
            <person name="Zeng Q."/>
            <person name="Young S."/>
            <person name="Adiconis X."/>
            <person name="Fan L."/>
            <person name="Levin J.Z."/>
            <person name="Mitchell T.K."/>
            <person name="Okubara P.A."/>
            <person name="Farman M.L."/>
            <person name="Kohn L.M."/>
            <person name="Birren B."/>
            <person name="Ma L.-J."/>
            <person name="Dean R.A."/>
        </authorList>
    </citation>
    <scope>NUCLEOTIDE SEQUENCE</scope>
    <source>
        <strain evidence="7">R3-111a-1</strain>
    </source>
</reference>
<comment type="similarity">
    <text evidence="2">Belongs to the AB hydrolase superfamily. LDAH family.</text>
</comment>
<dbReference type="GO" id="GO:0016298">
    <property type="term" value="F:lipase activity"/>
    <property type="evidence" value="ECO:0007669"/>
    <property type="project" value="InterPro"/>
</dbReference>
<dbReference type="VEuPathDB" id="FungiDB:GGTG_10853"/>
<keyword evidence="3" id="KW-0551">Lipid droplet</keyword>
<reference evidence="7" key="5">
    <citation type="submission" date="2018-04" db="UniProtKB">
        <authorList>
            <consortium name="EnsemblFungi"/>
        </authorList>
    </citation>
    <scope>IDENTIFICATION</scope>
    <source>
        <strain evidence="7">R3-111a-1</strain>
    </source>
</reference>
<accession>J3PBI1</accession>
<proteinExistence type="inferred from homology"/>
<dbReference type="OrthoDB" id="448051at2759"/>
<sequence>MSRSPLLLASARKAVTAQALLPRNNRSQPRRAMHEAKVQPAAPGRPASLFLPSSTAPPPPSPSRLRRRRQRRGLVFFIPGNPGLIGYYVPFLSHLRRLLDEAERRDNDGGGGGGGGGEQQDRMALDVFGTSLAGFDDADHAPPFALPASPPRDVEHQVRFVADLVAERDALFSSSSVSAAVGGEEGGGYDAIILMGHSLGTYLACEVLHRDLVARRKGDQQQQQHQQQSRPRLRAGVLLMPTITHMARSPSGRRLDAVRQSKTLDRWAHVAAAVVLAPWPRWLLALLLRRAWGMAPHGAATTAAWLKSRDGVWQALHMGKDEMVVIAEDRWAADRFWGGGVEGAVVGTVKEGEEEEGKRDGVRPPRFYMFYGKDDHWISDEIRDEFIAARRGQKGVAEGECATIVLDESGVIPHDFCINYSEPVAEKVIVWLDELAEQL</sequence>
<dbReference type="Gene3D" id="3.40.50.1820">
    <property type="entry name" value="alpha/beta hydrolase"/>
    <property type="match status" value="1"/>
</dbReference>
<dbReference type="RefSeq" id="XP_009226995.1">
    <property type="nucleotide sequence ID" value="XM_009228731.1"/>
</dbReference>
<evidence type="ECO:0000256" key="2">
    <source>
        <dbReference type="ARBA" id="ARBA00008300"/>
    </source>
</evidence>
<dbReference type="GeneID" id="20351311"/>
<dbReference type="PANTHER" id="PTHR13390:SF0">
    <property type="entry name" value="LIPID DROPLET-ASSOCIATED HYDROLASE"/>
    <property type="match status" value="1"/>
</dbReference>
<feature type="region of interest" description="Disordered" evidence="5">
    <location>
        <begin position="18"/>
        <end position="68"/>
    </location>
</feature>
<evidence type="ECO:0008006" key="9">
    <source>
        <dbReference type="Google" id="ProtNLM"/>
    </source>
</evidence>
<evidence type="ECO:0000256" key="4">
    <source>
        <dbReference type="ARBA" id="ARBA00022801"/>
    </source>
</evidence>
<dbReference type="GO" id="GO:0019915">
    <property type="term" value="P:lipid storage"/>
    <property type="evidence" value="ECO:0007669"/>
    <property type="project" value="InterPro"/>
</dbReference>
<reference evidence="6" key="3">
    <citation type="submission" date="2010-09" db="EMBL/GenBank/DDBJ databases">
        <title>Annotation of Gaeumannomyces graminis var. tritici R3-111a-1.</title>
        <authorList>
            <consortium name="The Broad Institute Genome Sequencing Platform"/>
            <person name="Ma L.-J."/>
            <person name="Dead R."/>
            <person name="Young S.K."/>
            <person name="Zeng Q."/>
            <person name="Gargeya S."/>
            <person name="Fitzgerald M."/>
            <person name="Haas B."/>
            <person name="Abouelleil A."/>
            <person name="Alvarado L."/>
            <person name="Arachchi H.M."/>
            <person name="Berlin A."/>
            <person name="Brown A."/>
            <person name="Chapman S.B."/>
            <person name="Chen Z."/>
            <person name="Dunbar C."/>
            <person name="Freedman E."/>
            <person name="Gearin G."/>
            <person name="Gellesch M."/>
            <person name="Goldberg J."/>
            <person name="Griggs A."/>
            <person name="Gujja S."/>
            <person name="Heiman D."/>
            <person name="Howarth C."/>
            <person name="Larson L."/>
            <person name="Lui A."/>
            <person name="MacDonald P.J.P."/>
            <person name="Mehta T."/>
            <person name="Montmayeur A."/>
            <person name="Murphy C."/>
            <person name="Neiman D."/>
            <person name="Pearson M."/>
            <person name="Priest M."/>
            <person name="Roberts A."/>
            <person name="Saif S."/>
            <person name="Shea T."/>
            <person name="Shenoy N."/>
            <person name="Sisk P."/>
            <person name="Stolte C."/>
            <person name="Sykes S."/>
            <person name="Yandava C."/>
            <person name="Wortman J."/>
            <person name="Nusbaum C."/>
            <person name="Birren B."/>
        </authorList>
    </citation>
    <scope>NUCLEOTIDE SEQUENCE</scope>
    <source>
        <strain evidence="6">R3-111a-1</strain>
    </source>
</reference>
<evidence type="ECO:0000256" key="5">
    <source>
        <dbReference type="SAM" id="MobiDB-lite"/>
    </source>
</evidence>
<reference evidence="6" key="2">
    <citation type="submission" date="2010-07" db="EMBL/GenBank/DDBJ databases">
        <authorList>
            <consortium name="The Broad Institute Genome Sequencing Platform"/>
            <consortium name="Broad Institute Genome Sequencing Center for Infectious Disease"/>
            <person name="Ma L.-J."/>
            <person name="Dead R."/>
            <person name="Young S."/>
            <person name="Zeng Q."/>
            <person name="Koehrsen M."/>
            <person name="Alvarado L."/>
            <person name="Berlin A."/>
            <person name="Chapman S.B."/>
            <person name="Chen Z."/>
            <person name="Freedman E."/>
            <person name="Gellesch M."/>
            <person name="Goldberg J."/>
            <person name="Griggs A."/>
            <person name="Gujja S."/>
            <person name="Heilman E.R."/>
            <person name="Heiman D."/>
            <person name="Hepburn T."/>
            <person name="Howarth C."/>
            <person name="Jen D."/>
            <person name="Larson L."/>
            <person name="Mehta T."/>
            <person name="Neiman D."/>
            <person name="Pearson M."/>
            <person name="Roberts A."/>
            <person name="Saif S."/>
            <person name="Shea T."/>
            <person name="Shenoy N."/>
            <person name="Sisk P."/>
            <person name="Stolte C."/>
            <person name="Sykes S."/>
            <person name="Walk T."/>
            <person name="White J."/>
            <person name="Yandava C."/>
            <person name="Haas B."/>
            <person name="Nusbaum C."/>
            <person name="Birren B."/>
        </authorList>
    </citation>
    <scope>NUCLEOTIDE SEQUENCE</scope>
    <source>
        <strain evidence="6">R3-111a-1</strain>
    </source>
</reference>
<evidence type="ECO:0000313" key="8">
    <source>
        <dbReference type="Proteomes" id="UP000006039"/>
    </source>
</evidence>
<dbReference type="SUPFAM" id="SSF53474">
    <property type="entry name" value="alpha/beta-Hydrolases"/>
    <property type="match status" value="1"/>
</dbReference>
<reference evidence="8" key="1">
    <citation type="submission" date="2010-07" db="EMBL/GenBank/DDBJ databases">
        <title>The genome sequence of Gaeumannomyces graminis var. tritici strain R3-111a-1.</title>
        <authorList>
            <consortium name="The Broad Institute Genome Sequencing Platform"/>
            <person name="Ma L.-J."/>
            <person name="Dead R."/>
            <person name="Young S."/>
            <person name="Zeng Q."/>
            <person name="Koehrsen M."/>
            <person name="Alvarado L."/>
            <person name="Berlin A."/>
            <person name="Chapman S.B."/>
            <person name="Chen Z."/>
            <person name="Freedman E."/>
            <person name="Gellesch M."/>
            <person name="Goldberg J."/>
            <person name="Griggs A."/>
            <person name="Gujja S."/>
            <person name="Heilman E.R."/>
            <person name="Heiman D."/>
            <person name="Hepburn T."/>
            <person name="Howarth C."/>
            <person name="Jen D."/>
            <person name="Larson L."/>
            <person name="Mehta T."/>
            <person name="Neiman D."/>
            <person name="Pearson M."/>
            <person name="Roberts A."/>
            <person name="Saif S."/>
            <person name="Shea T."/>
            <person name="Shenoy N."/>
            <person name="Sisk P."/>
            <person name="Stolte C."/>
            <person name="Sykes S."/>
            <person name="Walk T."/>
            <person name="White J."/>
            <person name="Yandava C."/>
            <person name="Haas B."/>
            <person name="Nusbaum C."/>
            <person name="Birren B."/>
        </authorList>
    </citation>
    <scope>NUCLEOTIDE SEQUENCE [LARGE SCALE GENOMIC DNA]</scope>
    <source>
        <strain evidence="8">R3-111a-1</strain>
    </source>
</reference>
<gene>
    <name evidence="7" type="primary">20351311</name>
    <name evidence="6" type="ORF">GGTG_10853</name>
</gene>
<dbReference type="GO" id="GO:0005811">
    <property type="term" value="C:lipid droplet"/>
    <property type="evidence" value="ECO:0007669"/>
    <property type="project" value="UniProtKB-SubCell"/>
</dbReference>
<dbReference type="AlphaFoldDB" id="J3PBI1"/>
<protein>
    <recommendedName>
        <fullName evidence="9">Lipid droplet-associated hydrolase</fullName>
    </recommendedName>
</protein>
<dbReference type="Pfam" id="PF10230">
    <property type="entry name" value="LIDHydrolase"/>
    <property type="match status" value="1"/>
</dbReference>
<dbReference type="EMBL" id="GL385400">
    <property type="protein sequence ID" value="EJT71598.1"/>
    <property type="molecule type" value="Genomic_DNA"/>
</dbReference>
<dbReference type="HOGENOM" id="CLU_018394_3_0_1"/>
<dbReference type="PANTHER" id="PTHR13390">
    <property type="entry name" value="LIPASE"/>
    <property type="match status" value="1"/>
</dbReference>
<evidence type="ECO:0000256" key="3">
    <source>
        <dbReference type="ARBA" id="ARBA00022677"/>
    </source>
</evidence>
<keyword evidence="4" id="KW-0378">Hydrolase</keyword>
<dbReference type="eggNOG" id="KOG3975">
    <property type="taxonomic scope" value="Eukaryota"/>
</dbReference>
<dbReference type="InterPro" id="IPR029058">
    <property type="entry name" value="AB_hydrolase_fold"/>
</dbReference>
<organism evidence="6">
    <name type="scientific">Gaeumannomyces tritici (strain R3-111a-1)</name>
    <name type="common">Wheat and barley take-all root rot fungus</name>
    <name type="synonym">Gaeumannomyces graminis var. tritici</name>
    <dbReference type="NCBI Taxonomy" id="644352"/>
    <lineage>
        <taxon>Eukaryota</taxon>
        <taxon>Fungi</taxon>
        <taxon>Dikarya</taxon>
        <taxon>Ascomycota</taxon>
        <taxon>Pezizomycotina</taxon>
        <taxon>Sordariomycetes</taxon>
        <taxon>Sordariomycetidae</taxon>
        <taxon>Magnaporthales</taxon>
        <taxon>Magnaporthaceae</taxon>
        <taxon>Gaeumannomyces</taxon>
    </lineage>
</organism>
<dbReference type="InterPro" id="IPR019363">
    <property type="entry name" value="LDAH"/>
</dbReference>
<dbReference type="Proteomes" id="UP000006039">
    <property type="component" value="Unassembled WGS sequence"/>
</dbReference>